<organism evidence="2 3">
    <name type="scientific">Armillaria gallica</name>
    <name type="common">Bulbous honey fungus</name>
    <name type="synonym">Armillaria bulbosa</name>
    <dbReference type="NCBI Taxonomy" id="47427"/>
    <lineage>
        <taxon>Eukaryota</taxon>
        <taxon>Fungi</taxon>
        <taxon>Dikarya</taxon>
        <taxon>Basidiomycota</taxon>
        <taxon>Agaricomycotina</taxon>
        <taxon>Agaricomycetes</taxon>
        <taxon>Agaricomycetidae</taxon>
        <taxon>Agaricales</taxon>
        <taxon>Marasmiineae</taxon>
        <taxon>Physalacriaceae</taxon>
        <taxon>Armillaria</taxon>
    </lineage>
</organism>
<sequence length="208" mass="22721">MDDETMQETWVRPFIPTYRSVVQYGKSTLDAYLLGLFMAYHARFQCLLGVPENPSDTNSAITDLAHLLLRVYTKLSDTQDSPTRAAPDSLPTGQHSDPPVKVPIHTQHASHTPPTKNDSLVPVPSSSKLTLPDALPSSTVDLGMPTIPHCIISETFNSSGQIGGKRLMTGSKRTHGSSSDGKEEPTSKRRCQELGAVSSKARIHINFR</sequence>
<dbReference type="InParanoid" id="A0A2H3D293"/>
<feature type="compositionally biased region" description="Basic and acidic residues" evidence="1">
    <location>
        <begin position="180"/>
        <end position="192"/>
    </location>
</feature>
<name>A0A2H3D293_ARMGA</name>
<reference evidence="3" key="1">
    <citation type="journal article" date="2017" name="Nat. Ecol. Evol.">
        <title>Genome expansion and lineage-specific genetic innovations in the forest pathogenic fungi Armillaria.</title>
        <authorList>
            <person name="Sipos G."/>
            <person name="Prasanna A.N."/>
            <person name="Walter M.C."/>
            <person name="O'Connor E."/>
            <person name="Balint B."/>
            <person name="Krizsan K."/>
            <person name="Kiss B."/>
            <person name="Hess J."/>
            <person name="Varga T."/>
            <person name="Slot J."/>
            <person name="Riley R."/>
            <person name="Boka B."/>
            <person name="Rigling D."/>
            <person name="Barry K."/>
            <person name="Lee J."/>
            <person name="Mihaltcheva S."/>
            <person name="LaButti K."/>
            <person name="Lipzen A."/>
            <person name="Waldron R."/>
            <person name="Moloney N.M."/>
            <person name="Sperisen C."/>
            <person name="Kredics L."/>
            <person name="Vagvoelgyi C."/>
            <person name="Patrignani A."/>
            <person name="Fitzpatrick D."/>
            <person name="Nagy I."/>
            <person name="Doyle S."/>
            <person name="Anderson J.B."/>
            <person name="Grigoriev I.V."/>
            <person name="Gueldener U."/>
            <person name="Muensterkoetter M."/>
            <person name="Nagy L.G."/>
        </authorList>
    </citation>
    <scope>NUCLEOTIDE SEQUENCE [LARGE SCALE GENOMIC DNA]</scope>
    <source>
        <strain evidence="3">Ar21-2</strain>
    </source>
</reference>
<feature type="region of interest" description="Disordered" evidence="1">
    <location>
        <begin position="78"/>
        <end position="128"/>
    </location>
</feature>
<gene>
    <name evidence="2" type="ORF">ARMGADRAFT_1033420</name>
</gene>
<proteinExistence type="predicted"/>
<feature type="region of interest" description="Disordered" evidence="1">
    <location>
        <begin position="161"/>
        <end position="196"/>
    </location>
</feature>
<feature type="compositionally biased region" description="Polar residues" evidence="1">
    <location>
        <begin position="107"/>
        <end position="128"/>
    </location>
</feature>
<dbReference type="OrthoDB" id="3061783at2759"/>
<dbReference type="EMBL" id="KZ293669">
    <property type="protein sequence ID" value="PBK89375.1"/>
    <property type="molecule type" value="Genomic_DNA"/>
</dbReference>
<dbReference type="Proteomes" id="UP000217790">
    <property type="component" value="Unassembled WGS sequence"/>
</dbReference>
<evidence type="ECO:0000256" key="1">
    <source>
        <dbReference type="SAM" id="MobiDB-lite"/>
    </source>
</evidence>
<keyword evidence="3" id="KW-1185">Reference proteome</keyword>
<accession>A0A2H3D293</accession>
<evidence type="ECO:0000313" key="2">
    <source>
        <dbReference type="EMBL" id="PBK89375.1"/>
    </source>
</evidence>
<dbReference type="AlphaFoldDB" id="A0A2H3D293"/>
<protein>
    <submittedName>
        <fullName evidence="2">Uncharacterized protein</fullName>
    </submittedName>
</protein>
<evidence type="ECO:0000313" key="3">
    <source>
        <dbReference type="Proteomes" id="UP000217790"/>
    </source>
</evidence>